<comment type="caution">
    <text evidence="8">The sequence shown here is derived from an EMBL/GenBank/DDBJ whole genome shotgun (WGS) entry which is preliminary data.</text>
</comment>
<keyword evidence="3 6" id="KW-0732">Signal</keyword>
<evidence type="ECO:0000313" key="9">
    <source>
        <dbReference type="Proteomes" id="UP000019155"/>
    </source>
</evidence>
<comment type="similarity">
    <text evidence="1">Belongs to the serine-aspartate repeat-containing protein (SDr) family.</text>
</comment>
<feature type="domain" description="SpaA-like prealbumin fold" evidence="7">
    <location>
        <begin position="112"/>
        <end position="199"/>
    </location>
</feature>
<evidence type="ECO:0000256" key="1">
    <source>
        <dbReference type="ARBA" id="ARBA00007257"/>
    </source>
</evidence>
<sequence>MGVKAHGFAKRMLAKLQGAVIAIAVIFSFAALSPVSAYADEEGDAAQSETKQHSESLTTTSGNTPSPDEVSNSDNTAAKENPSSDETDAIDSDGTTVLGTLKISATGTDKNNASQSLQGVTYVVSLKDKGYLAEGSNGAWQYVSGMDDAKRFVTDTNGVIEISGLEAGEYTVEEVATPEGFDENDVKTQTTVLSSSSSTVTPGDGTDESSEYDPVYVGKDYSPEAILSEFQLFTPGVLTNGTHIVGAIAVGEHIEGTVNGGQGSVTKSYVKNLQGDVITGGWGNCSFVIEGGYTDYRDCPFTSVYYENATDGFQPENFMNGEKSKYEKVSSENTINFAKAIETVAEASGSMAAGDQSYVVSASDYIDDADNGVHVVNVDLDEALQHPVQTGTDSKGNKVEEIRILVPEDLWANRNGIRFTSGSLTEKEIIGLFDSSGLVDGGTIKKIVVSIEGSRANLDFSVAHGDVPGVAIMGANTEDGKNGTKLGDKLKGYVTDKGNKDSQFYGNGTKLIWNFPDATSVSVKEYVGHVVAPNATLTADGGEGNLIAANITVANEIHFYSYGHIPTKPRKVEKVSSAAVSFAYVKSKKEERLGKVTWAKVDSADNGTKLSGSEWKLHFVSAADGNPTSDYTVVDAASDGDITNCQTAAENDALLLCDTNANPGEIAIANLKQGGYTLTETKAPEGYLFDATKTWTFTIGENSLEVDLGEITNDKKTYSVPSTGRIGGIPVYIASGFATLLIGACLTTRIRKEW</sequence>
<organism evidence="8 9">
    <name type="scientific">Bifidobacterium moukalabense DSM 27321</name>
    <dbReference type="NCBI Taxonomy" id="1435051"/>
    <lineage>
        <taxon>Bacteria</taxon>
        <taxon>Bacillati</taxon>
        <taxon>Actinomycetota</taxon>
        <taxon>Actinomycetes</taxon>
        <taxon>Bifidobacteriales</taxon>
        <taxon>Bifidobacteriaceae</taxon>
        <taxon>Bifidobacterium</taxon>
    </lineage>
</organism>
<dbReference type="STRING" id="1435051.BMOU_1548"/>
<gene>
    <name evidence="8" type="ORF">BMOU_1548</name>
</gene>
<evidence type="ECO:0000256" key="5">
    <source>
        <dbReference type="SAM" id="Phobius"/>
    </source>
</evidence>
<evidence type="ECO:0000259" key="7">
    <source>
        <dbReference type="Pfam" id="PF17802"/>
    </source>
</evidence>
<feature type="signal peptide" evidence="6">
    <location>
        <begin position="1"/>
        <end position="39"/>
    </location>
</feature>
<protein>
    <submittedName>
        <fullName evidence="8">Putative surface-anchored fimbrial subunit</fullName>
    </submittedName>
</protein>
<dbReference type="Gene3D" id="2.60.40.10">
    <property type="entry name" value="Immunoglobulins"/>
    <property type="match status" value="2"/>
</dbReference>
<evidence type="ECO:0000256" key="4">
    <source>
        <dbReference type="SAM" id="MobiDB-lite"/>
    </source>
</evidence>
<accession>W4N6P9</accession>
<proteinExistence type="inferred from homology"/>
<dbReference type="RefSeq" id="WP_034876425.1">
    <property type="nucleotide sequence ID" value="NZ_AZMV01000007.1"/>
</dbReference>
<keyword evidence="5" id="KW-1133">Transmembrane helix</keyword>
<dbReference type="PATRIC" id="fig|1435051.3.peg.1531"/>
<keyword evidence="5" id="KW-0472">Membrane</keyword>
<feature type="domain" description="SpaA-like prealbumin fold" evidence="7">
    <location>
        <begin position="594"/>
        <end position="706"/>
    </location>
</feature>
<keyword evidence="9" id="KW-1185">Reference proteome</keyword>
<name>W4N6P9_9BIFI</name>
<dbReference type="EMBL" id="AZMV01000007">
    <property type="protein sequence ID" value="ETY70689.1"/>
    <property type="molecule type" value="Genomic_DNA"/>
</dbReference>
<keyword evidence="5" id="KW-0812">Transmembrane</keyword>
<evidence type="ECO:0000256" key="3">
    <source>
        <dbReference type="ARBA" id="ARBA00022729"/>
    </source>
</evidence>
<dbReference type="Pfam" id="PF17802">
    <property type="entry name" value="SpaA"/>
    <property type="match status" value="2"/>
</dbReference>
<evidence type="ECO:0000256" key="2">
    <source>
        <dbReference type="ARBA" id="ARBA00022525"/>
    </source>
</evidence>
<feature type="transmembrane region" description="Helical" evidence="5">
    <location>
        <begin position="729"/>
        <end position="748"/>
    </location>
</feature>
<feature type="compositionally biased region" description="Low complexity" evidence="4">
    <location>
        <begin position="189"/>
        <end position="201"/>
    </location>
</feature>
<dbReference type="InterPro" id="IPR013783">
    <property type="entry name" value="Ig-like_fold"/>
</dbReference>
<dbReference type="PANTHER" id="PTHR36108">
    <property type="entry name" value="COLOSSIN-B-RELATED"/>
    <property type="match status" value="1"/>
</dbReference>
<feature type="region of interest" description="Disordered" evidence="4">
    <location>
        <begin position="43"/>
        <end position="93"/>
    </location>
</feature>
<evidence type="ECO:0000313" key="8">
    <source>
        <dbReference type="EMBL" id="ETY70689.1"/>
    </source>
</evidence>
<dbReference type="AlphaFoldDB" id="W4N6P9"/>
<feature type="chain" id="PRO_5004845325" evidence="6">
    <location>
        <begin position="40"/>
        <end position="754"/>
    </location>
</feature>
<dbReference type="eggNOG" id="COG4932">
    <property type="taxonomic scope" value="Bacteria"/>
</dbReference>
<dbReference type="InterPro" id="IPR041033">
    <property type="entry name" value="SpaA_PFL_dom_1"/>
</dbReference>
<dbReference type="GO" id="GO:0005975">
    <property type="term" value="P:carbohydrate metabolic process"/>
    <property type="evidence" value="ECO:0007669"/>
    <property type="project" value="UniProtKB-ARBA"/>
</dbReference>
<reference evidence="8 9" key="1">
    <citation type="journal article" date="2014" name="Genome Announc.">
        <title>The Genome Sequence of Bifidobacterium moukalabense DSM 27321 Highlights the Close Phylogenetic Relatedness with the Bifidobacterium dentium Taxon.</title>
        <authorList>
            <person name="Lugli G.A."/>
            <person name="Duranti S."/>
            <person name="Milani C."/>
            <person name="Turroni F."/>
            <person name="Viappiani A."/>
            <person name="Mangifesta M."/>
            <person name="van Sinderen D."/>
            <person name="Ventura M."/>
        </authorList>
    </citation>
    <scope>NUCLEOTIDE SEQUENCE [LARGE SCALE GENOMIC DNA]</scope>
    <source>
        <strain evidence="8 9">DSM 27321</strain>
    </source>
</reference>
<feature type="region of interest" description="Disordered" evidence="4">
    <location>
        <begin position="189"/>
        <end position="214"/>
    </location>
</feature>
<dbReference type="Proteomes" id="UP000019155">
    <property type="component" value="Unassembled WGS sequence"/>
</dbReference>
<dbReference type="PANTHER" id="PTHR36108:SF13">
    <property type="entry name" value="COLOSSIN-B-RELATED"/>
    <property type="match status" value="1"/>
</dbReference>
<feature type="compositionally biased region" description="Polar residues" evidence="4">
    <location>
        <begin position="55"/>
        <end position="78"/>
    </location>
</feature>
<keyword evidence="2" id="KW-0964">Secreted</keyword>
<evidence type="ECO:0000256" key="6">
    <source>
        <dbReference type="SAM" id="SignalP"/>
    </source>
</evidence>